<keyword evidence="2 5" id="KW-0812">Transmembrane</keyword>
<dbReference type="CDD" id="cd00637">
    <property type="entry name" value="7tm_classA_rhodopsin-like"/>
    <property type="match status" value="1"/>
</dbReference>
<feature type="domain" description="G-protein coupled receptors family 1 profile" evidence="6">
    <location>
        <begin position="13"/>
        <end position="277"/>
    </location>
</feature>
<protein>
    <submittedName>
        <fullName evidence="9">G_PROTEIN_RECEP_F1_2 domain-containing protein</fullName>
    </submittedName>
</protein>
<evidence type="ECO:0000256" key="4">
    <source>
        <dbReference type="ARBA" id="ARBA00023136"/>
    </source>
</evidence>
<dbReference type="EMBL" id="UYYF01004399">
    <property type="protein sequence ID" value="VDN03556.1"/>
    <property type="molecule type" value="Genomic_DNA"/>
</dbReference>
<proteinExistence type="predicted"/>
<name>A0A0N5D0C0_THECL</name>
<feature type="transmembrane region" description="Helical" evidence="5">
    <location>
        <begin position="116"/>
        <end position="135"/>
    </location>
</feature>
<comment type="subcellular location">
    <subcellularLocation>
        <location evidence="1">Membrane</location>
    </subcellularLocation>
</comment>
<evidence type="ECO:0000259" key="6">
    <source>
        <dbReference type="PROSITE" id="PS50262"/>
    </source>
</evidence>
<keyword evidence="8" id="KW-1185">Reference proteome</keyword>
<dbReference type="InterPro" id="IPR017452">
    <property type="entry name" value="GPCR_Rhodpsn_7TM"/>
</dbReference>
<dbReference type="InterPro" id="IPR019430">
    <property type="entry name" value="7TM_GPCR_serpentine_rcpt_Srx"/>
</dbReference>
<evidence type="ECO:0000313" key="7">
    <source>
        <dbReference type="EMBL" id="VDN03556.1"/>
    </source>
</evidence>
<dbReference type="OrthoDB" id="5825164at2759"/>
<dbReference type="GO" id="GO:0016020">
    <property type="term" value="C:membrane"/>
    <property type="evidence" value="ECO:0007669"/>
    <property type="project" value="UniProtKB-SubCell"/>
</dbReference>
<dbReference type="OMA" id="HITWCTI"/>
<accession>A0A0N5D0C0</accession>
<dbReference type="WBParaSite" id="TCLT_0000623601-mRNA-1">
    <property type="protein sequence ID" value="TCLT_0000623601-mRNA-1"/>
    <property type="gene ID" value="TCLT_0000623601"/>
</dbReference>
<feature type="transmembrane region" description="Helical" evidence="5">
    <location>
        <begin position="33"/>
        <end position="55"/>
    </location>
</feature>
<organism evidence="9">
    <name type="scientific">Thelazia callipaeda</name>
    <name type="common">Oriental eyeworm</name>
    <name type="synonym">Parasitic nematode</name>
    <dbReference type="NCBI Taxonomy" id="103827"/>
    <lineage>
        <taxon>Eukaryota</taxon>
        <taxon>Metazoa</taxon>
        <taxon>Ecdysozoa</taxon>
        <taxon>Nematoda</taxon>
        <taxon>Chromadorea</taxon>
        <taxon>Rhabditida</taxon>
        <taxon>Spirurina</taxon>
        <taxon>Spiruromorpha</taxon>
        <taxon>Thelazioidea</taxon>
        <taxon>Thelaziidae</taxon>
        <taxon>Thelazia</taxon>
    </lineage>
</organism>
<dbReference type="PROSITE" id="PS50262">
    <property type="entry name" value="G_PROTEIN_RECEP_F1_2"/>
    <property type="match status" value="1"/>
</dbReference>
<evidence type="ECO:0000256" key="2">
    <source>
        <dbReference type="ARBA" id="ARBA00022692"/>
    </source>
</evidence>
<dbReference type="STRING" id="103827.A0A0N5D0C0"/>
<dbReference type="SUPFAM" id="SSF81321">
    <property type="entry name" value="Family A G protein-coupled receptor-like"/>
    <property type="match status" value="1"/>
</dbReference>
<dbReference type="Pfam" id="PF10328">
    <property type="entry name" value="7TM_GPCR_Srx"/>
    <property type="match status" value="1"/>
</dbReference>
<sequence>MYCLKASIFGLITNGIALYITRTNAQFRNAFGVLCSGFLLCNLKIILLIFVWSTIVLSFNSEGFTSPKSLSTRFVGVIINGAWYASSFIHLLIAINRYCALVYVTKYSQLWSQSKAVLASITSWIIGILFCIGHFHPECSFLFHQNSSYGWTHGHTPYGKICTTIDSSVSIATVIAMTIFDLVTFIKLIQYQKVSLTFRTLYVTYNTIANINEYLFDNIWALFATSTMAWITTQALDGLTLLIFHWSASYCNSRTVTSTTTATPITNMNNLRTTRRY</sequence>
<evidence type="ECO:0000313" key="8">
    <source>
        <dbReference type="Proteomes" id="UP000276776"/>
    </source>
</evidence>
<evidence type="ECO:0000256" key="1">
    <source>
        <dbReference type="ARBA" id="ARBA00004370"/>
    </source>
</evidence>
<feature type="transmembrane region" description="Helical" evidence="5">
    <location>
        <begin position="169"/>
        <end position="189"/>
    </location>
</feature>
<keyword evidence="4 5" id="KW-0472">Membrane</keyword>
<evidence type="ECO:0000313" key="9">
    <source>
        <dbReference type="WBParaSite" id="TCLT_0000623601-mRNA-1"/>
    </source>
</evidence>
<dbReference type="Proteomes" id="UP000276776">
    <property type="component" value="Unassembled WGS sequence"/>
</dbReference>
<reference evidence="7 8" key="2">
    <citation type="submission" date="2018-11" db="EMBL/GenBank/DDBJ databases">
        <authorList>
            <consortium name="Pathogen Informatics"/>
        </authorList>
    </citation>
    <scope>NUCLEOTIDE SEQUENCE [LARGE SCALE GENOMIC DNA]</scope>
</reference>
<keyword evidence="3 5" id="KW-1133">Transmembrane helix</keyword>
<dbReference type="PANTHER" id="PTHR23017:SF3">
    <property type="entry name" value="G-PROTEIN COUPLED RECEPTORS FAMILY 1 PROFILE DOMAIN-CONTAINING PROTEIN"/>
    <property type="match status" value="1"/>
</dbReference>
<evidence type="ECO:0000256" key="5">
    <source>
        <dbReference type="SAM" id="Phobius"/>
    </source>
</evidence>
<feature type="transmembrane region" description="Helical" evidence="5">
    <location>
        <begin position="75"/>
        <end position="95"/>
    </location>
</feature>
<evidence type="ECO:0000256" key="3">
    <source>
        <dbReference type="ARBA" id="ARBA00022989"/>
    </source>
</evidence>
<dbReference type="PANTHER" id="PTHR23017">
    <property type="entry name" value="SERPENTINE RECEPTOR, CLASS X"/>
    <property type="match status" value="1"/>
</dbReference>
<reference evidence="9" key="1">
    <citation type="submission" date="2017-02" db="UniProtKB">
        <authorList>
            <consortium name="WormBaseParasite"/>
        </authorList>
    </citation>
    <scope>IDENTIFICATION</scope>
</reference>
<dbReference type="Gene3D" id="1.20.1070.10">
    <property type="entry name" value="Rhodopsin 7-helix transmembrane proteins"/>
    <property type="match status" value="1"/>
</dbReference>
<gene>
    <name evidence="7" type="ORF">TCLT_LOCUS6225</name>
</gene>
<dbReference type="AlphaFoldDB" id="A0A0N5D0C0"/>